<dbReference type="EMBL" id="CAJZBQ010000021">
    <property type="protein sequence ID" value="CAG9318684.1"/>
    <property type="molecule type" value="Genomic_DNA"/>
</dbReference>
<dbReference type="InterPro" id="IPR018108">
    <property type="entry name" value="MCP_transmembrane"/>
</dbReference>
<evidence type="ECO:0000256" key="5">
    <source>
        <dbReference type="ARBA" id="ARBA00022737"/>
    </source>
</evidence>
<evidence type="ECO:0000256" key="9">
    <source>
        <dbReference type="RuleBase" id="RU000488"/>
    </source>
</evidence>
<dbReference type="SUPFAM" id="SSF103506">
    <property type="entry name" value="Mitochondrial carrier"/>
    <property type="match status" value="1"/>
</dbReference>
<keyword evidence="3 9" id="KW-0813">Transport</keyword>
<feature type="repeat" description="Solcar" evidence="8">
    <location>
        <begin position="86"/>
        <end position="168"/>
    </location>
</feature>
<dbReference type="PROSITE" id="PS50920">
    <property type="entry name" value="SOLCAR"/>
    <property type="match status" value="2"/>
</dbReference>
<sequence>MTDILSTFYTSLIAGGFAGCAVEITLFPLDTIKTRLQVQANIQVKNIKFFKGLSWAVAASFPCSATFWASYCTLKHILESNTLNIPQTAINLYAGIFGSFCASVMRNPFELIKQQMQTGMHRNAINAPIEIVRNQGLFGLYTGLIPMIFREVPFETLQIVLYEHLKSSDYLGLEMGLHKHLIDGAIAGAVAAYITTPIDVVKTRLMTDGGKGIYSSFIQAIKLIYKKEGIKALWTGWEIRLAYITIGGMIFFGSYEEFFLLCDSKLNAV</sequence>
<dbReference type="InterPro" id="IPR023395">
    <property type="entry name" value="MCP_dom_sf"/>
</dbReference>
<dbReference type="InterPro" id="IPR002067">
    <property type="entry name" value="MCP"/>
</dbReference>
<evidence type="ECO:0000256" key="6">
    <source>
        <dbReference type="ARBA" id="ARBA00022989"/>
    </source>
</evidence>
<feature type="repeat" description="Solcar" evidence="8">
    <location>
        <begin position="175"/>
        <end position="261"/>
    </location>
</feature>
<dbReference type="PRINTS" id="PR00926">
    <property type="entry name" value="MITOCARRIER"/>
</dbReference>
<comment type="caution">
    <text evidence="11">The sequence shown here is derived from an EMBL/GenBank/DDBJ whole genome shotgun (WGS) entry which is preliminary data.</text>
</comment>
<comment type="subcellular location">
    <subcellularLocation>
        <location evidence="1">Membrane</location>
        <topology evidence="1">Multi-pass membrane protein</topology>
    </subcellularLocation>
</comment>
<name>A0AAU9IZW3_9CILI</name>
<evidence type="ECO:0000256" key="4">
    <source>
        <dbReference type="ARBA" id="ARBA00022692"/>
    </source>
</evidence>
<dbReference type="GO" id="GO:0055085">
    <property type="term" value="P:transmembrane transport"/>
    <property type="evidence" value="ECO:0007669"/>
    <property type="project" value="InterPro"/>
</dbReference>
<evidence type="ECO:0000256" key="7">
    <source>
        <dbReference type="ARBA" id="ARBA00023136"/>
    </source>
</evidence>
<evidence type="ECO:0000256" key="8">
    <source>
        <dbReference type="PROSITE-ProRule" id="PRU00282"/>
    </source>
</evidence>
<reference evidence="11" key="1">
    <citation type="submission" date="2021-09" db="EMBL/GenBank/DDBJ databases">
        <authorList>
            <consortium name="AG Swart"/>
            <person name="Singh M."/>
            <person name="Singh A."/>
            <person name="Seah K."/>
            <person name="Emmerich C."/>
        </authorList>
    </citation>
    <scope>NUCLEOTIDE SEQUENCE</scope>
    <source>
        <strain evidence="11">ATCC30299</strain>
    </source>
</reference>
<accession>A0AAU9IZW3</accession>
<comment type="similarity">
    <text evidence="2 9">Belongs to the mitochondrial carrier (TC 2.A.29) family.</text>
</comment>
<dbReference type="Proteomes" id="UP001162131">
    <property type="component" value="Unassembled WGS sequence"/>
</dbReference>
<evidence type="ECO:0000256" key="10">
    <source>
        <dbReference type="SAM" id="Phobius"/>
    </source>
</evidence>
<proteinExistence type="inferred from homology"/>
<evidence type="ECO:0000313" key="11">
    <source>
        <dbReference type="EMBL" id="CAG9318684.1"/>
    </source>
</evidence>
<keyword evidence="12" id="KW-1185">Reference proteome</keyword>
<dbReference type="AlphaFoldDB" id="A0AAU9IZW3"/>
<organism evidence="11 12">
    <name type="scientific">Blepharisma stoltei</name>
    <dbReference type="NCBI Taxonomy" id="1481888"/>
    <lineage>
        <taxon>Eukaryota</taxon>
        <taxon>Sar</taxon>
        <taxon>Alveolata</taxon>
        <taxon>Ciliophora</taxon>
        <taxon>Postciliodesmatophora</taxon>
        <taxon>Heterotrichea</taxon>
        <taxon>Heterotrichida</taxon>
        <taxon>Blepharismidae</taxon>
        <taxon>Blepharisma</taxon>
    </lineage>
</organism>
<keyword evidence="7 8" id="KW-0472">Membrane</keyword>
<protein>
    <recommendedName>
        <fullName evidence="13">Mitochondrial carrier protein</fullName>
    </recommendedName>
</protein>
<evidence type="ECO:0000256" key="1">
    <source>
        <dbReference type="ARBA" id="ARBA00004141"/>
    </source>
</evidence>
<dbReference type="Pfam" id="PF00153">
    <property type="entry name" value="Mito_carr"/>
    <property type="match status" value="3"/>
</dbReference>
<keyword evidence="4 8" id="KW-0812">Transmembrane</keyword>
<keyword evidence="6 10" id="KW-1133">Transmembrane helix</keyword>
<gene>
    <name evidence="11" type="ORF">BSTOLATCC_MIC22054</name>
</gene>
<evidence type="ECO:0000313" key="12">
    <source>
        <dbReference type="Proteomes" id="UP001162131"/>
    </source>
</evidence>
<feature type="transmembrane region" description="Helical" evidence="10">
    <location>
        <begin position="6"/>
        <end position="29"/>
    </location>
</feature>
<dbReference type="Gene3D" id="1.50.40.10">
    <property type="entry name" value="Mitochondrial carrier domain"/>
    <property type="match status" value="2"/>
</dbReference>
<keyword evidence="5" id="KW-0677">Repeat</keyword>
<evidence type="ECO:0000256" key="3">
    <source>
        <dbReference type="ARBA" id="ARBA00022448"/>
    </source>
</evidence>
<evidence type="ECO:0000256" key="2">
    <source>
        <dbReference type="ARBA" id="ARBA00006375"/>
    </source>
</evidence>
<dbReference type="PANTHER" id="PTHR45667">
    <property type="entry name" value="S-ADENOSYLMETHIONINE MITOCHONDRIAL CARRIER PROTEIN"/>
    <property type="match status" value="1"/>
</dbReference>
<evidence type="ECO:0008006" key="13">
    <source>
        <dbReference type="Google" id="ProtNLM"/>
    </source>
</evidence>
<dbReference type="GO" id="GO:0016020">
    <property type="term" value="C:membrane"/>
    <property type="evidence" value="ECO:0007669"/>
    <property type="project" value="UniProtKB-SubCell"/>
</dbReference>